<dbReference type="EMBL" id="JAVHJL010000006">
    <property type="protein sequence ID" value="KAK6501155.1"/>
    <property type="molecule type" value="Genomic_DNA"/>
</dbReference>
<sequence>MGLTRSFVLAHLAGLLVISSVSALEVGVEILDEETKEPLGLPLLKVCRPPDSDPSWGPIVIDPLVEFCETTGPGIAAGVGMESDWKARTSLRRPEGDIPYTYLYLVGPQSGMPMSNDPDRGTSSWFGYGTNSYRNHEASIFEVARSDADGNRIPQTINFENPLQVGDILEWAGPNGFEGDYQLRLGSNTDGGIQRIMRSDKPINDFLPIRLVVLELHEAEVLEELPPERIVRNPQAEVISEDVVVEEEKQQEEDIPAPQEIIQTYLPDQRPDLGRSILSKFGFGSAKQNNDVILEESKEEVRYDNPSKIRGWGTRYTNPFSQPAVNKPIDKDVIKDEPVPSKSRWGGLWGKGKKTEEVIQPQPRPVTHAREPIKDVNTETFIDKGTGTVRSLLQRIPTIKIPSILTRADKDKDYPLAQPIPAPDVVIDELPVKVDSEGGDVEEEDEEIDILRQSSAYGKNLFGDNGGPGNDVL</sequence>
<dbReference type="Proteomes" id="UP001370758">
    <property type="component" value="Unassembled WGS sequence"/>
</dbReference>
<organism evidence="2 3">
    <name type="scientific">Arthrobotrys musiformis</name>
    <dbReference type="NCBI Taxonomy" id="47236"/>
    <lineage>
        <taxon>Eukaryota</taxon>
        <taxon>Fungi</taxon>
        <taxon>Dikarya</taxon>
        <taxon>Ascomycota</taxon>
        <taxon>Pezizomycotina</taxon>
        <taxon>Orbiliomycetes</taxon>
        <taxon>Orbiliales</taxon>
        <taxon>Orbiliaceae</taxon>
        <taxon>Arthrobotrys</taxon>
    </lineage>
</organism>
<keyword evidence="1" id="KW-0732">Signal</keyword>
<name>A0AAV9W475_9PEZI</name>
<evidence type="ECO:0000313" key="3">
    <source>
        <dbReference type="Proteomes" id="UP001370758"/>
    </source>
</evidence>
<reference evidence="2 3" key="1">
    <citation type="submission" date="2023-08" db="EMBL/GenBank/DDBJ databases">
        <authorList>
            <person name="Palmer J.M."/>
        </authorList>
    </citation>
    <scope>NUCLEOTIDE SEQUENCE [LARGE SCALE GENOMIC DNA]</scope>
    <source>
        <strain evidence="2 3">TWF481</strain>
    </source>
</reference>
<evidence type="ECO:0000256" key="1">
    <source>
        <dbReference type="SAM" id="SignalP"/>
    </source>
</evidence>
<feature type="chain" id="PRO_5043620213" evidence="1">
    <location>
        <begin position="24"/>
        <end position="473"/>
    </location>
</feature>
<evidence type="ECO:0000313" key="2">
    <source>
        <dbReference type="EMBL" id="KAK6501155.1"/>
    </source>
</evidence>
<keyword evidence="3" id="KW-1185">Reference proteome</keyword>
<proteinExistence type="predicted"/>
<accession>A0AAV9W475</accession>
<feature type="signal peptide" evidence="1">
    <location>
        <begin position="1"/>
        <end position="23"/>
    </location>
</feature>
<dbReference type="AlphaFoldDB" id="A0AAV9W475"/>
<gene>
    <name evidence="2" type="ORF">TWF481_009003</name>
</gene>
<protein>
    <submittedName>
        <fullName evidence="2">Uncharacterized protein</fullName>
    </submittedName>
</protein>
<comment type="caution">
    <text evidence="2">The sequence shown here is derived from an EMBL/GenBank/DDBJ whole genome shotgun (WGS) entry which is preliminary data.</text>
</comment>